<organism evidence="1">
    <name type="scientific">Banna virus</name>
    <name type="common">BAV</name>
    <dbReference type="NCBI Taxonomy" id="77763"/>
    <lineage>
        <taxon>Viruses</taxon>
        <taxon>Riboviria</taxon>
        <taxon>Orthornavirae</taxon>
        <taxon>Duplornaviricota</taxon>
        <taxon>Resentoviricetes</taxon>
        <taxon>Reovirales</taxon>
        <taxon>Sedoreoviridae</taxon>
        <taxon>Seadornavirus</taxon>
        <taxon>Seadornavirus bannaense</taxon>
    </lineage>
</organism>
<reference evidence="1" key="1">
    <citation type="journal article" date="2016" name="Nature">
        <title>Redefining the invertebrate RNA virosphere.</title>
        <authorList>
            <person name="Shi M."/>
            <person name="Lin X.D."/>
            <person name="Tian J.H."/>
            <person name="Chen L.J."/>
            <person name="Chen X."/>
            <person name="Li C.X."/>
            <person name="Qin X.C."/>
            <person name="Li J."/>
            <person name="Cao J.P."/>
            <person name="Eden J.S."/>
            <person name="Buchmann J."/>
            <person name="Wang W."/>
            <person name="Xu J."/>
            <person name="Holmes E.C."/>
            <person name="Zhang Y.Z."/>
        </authorList>
    </citation>
    <scope>NUCLEOTIDE SEQUENCE</scope>
    <source>
        <strain evidence="1">QTM104536</strain>
    </source>
</reference>
<name>A0A1L3KP95_BANNV</name>
<dbReference type="Pfam" id="PF25645">
    <property type="entry name" value="Seadorna_VP8"/>
    <property type="match status" value="1"/>
</dbReference>
<evidence type="ECO:0000313" key="1">
    <source>
        <dbReference type="EMBL" id="APG79125.1"/>
    </source>
</evidence>
<sequence length="302" mass="32923">MANRASSAFLDNPHQVGVNYLDEGSRQFVACAELLASKLIASSRESDESNSDVPFVQAYSRFADDNPRHLRVKTGGKMANALTNVIRSYYSVNAPAIVPQVEIDRLASKATVSGDMYNSYAVFNSVPIVEVTSPANTTVTIVGSKRADVTMLNTGVAAANITFNFGQIAESVILQGSVPFQLARQNQPMPPTRYTYKISPLDGPFVLVLPVGNPLVVSATASTRIQVPLVFNKELVESGFQTAMNDGLFNTQNVNYYSSFDEFIIAQYHAQDGVNRVATCVILGLALQAYDQMRRALPIRRL</sequence>
<proteinExistence type="predicted"/>
<dbReference type="InterPro" id="IPR026380">
    <property type="entry name" value="Seadorna_VP8"/>
</dbReference>
<accession>A0A1L3KP95</accession>
<protein>
    <submittedName>
        <fullName evidence="1">Banna VP8</fullName>
    </submittedName>
</protein>
<dbReference type="EMBL" id="KX884645">
    <property type="protein sequence ID" value="APG79125.1"/>
    <property type="molecule type" value="Genomic_RNA"/>
</dbReference>
<dbReference type="NCBIfam" id="TIGR04233">
    <property type="entry name" value="seadorna_VP8"/>
    <property type="match status" value="1"/>
</dbReference>